<dbReference type="InterPro" id="IPR047589">
    <property type="entry name" value="DUF11_rpt"/>
</dbReference>
<dbReference type="InParanoid" id="A0A6M4H5D4"/>
<accession>A0A6M4H5D4</accession>
<evidence type="ECO:0000256" key="3">
    <source>
        <dbReference type="ARBA" id="ARBA00022729"/>
    </source>
</evidence>
<dbReference type="NCBIfam" id="TIGR01451">
    <property type="entry name" value="B_ant_repeat"/>
    <property type="match status" value="1"/>
</dbReference>
<evidence type="ECO:0000256" key="4">
    <source>
        <dbReference type="SAM" id="MobiDB-lite"/>
    </source>
</evidence>
<reference evidence="6 7" key="1">
    <citation type="submission" date="2020-04" db="EMBL/GenBank/DDBJ databases">
        <title>Usitatibacter rugosus gen. nov., sp. nov. and Usitatibacter palustris sp. nov., novel members of Usitatibacteraceae fam. nov. within the order Nitrosomonadales isolated from soil.</title>
        <authorList>
            <person name="Huber K.J."/>
            <person name="Neumann-Schaal M."/>
            <person name="Geppert A."/>
            <person name="Luckner M."/>
            <person name="Wanner G."/>
            <person name="Overmann J."/>
        </authorList>
    </citation>
    <scope>NUCLEOTIDE SEQUENCE [LARGE SCALE GENOMIC DNA]</scope>
    <source>
        <strain evidence="6 7">Swamp67</strain>
    </source>
</reference>
<dbReference type="SUPFAM" id="SSF49478">
    <property type="entry name" value="Cna protein B-type domain"/>
    <property type="match status" value="1"/>
</dbReference>
<dbReference type="SUPFAM" id="SSF117074">
    <property type="entry name" value="Hypothetical protein PA1324"/>
    <property type="match status" value="1"/>
</dbReference>
<dbReference type="GO" id="GO:0005576">
    <property type="term" value="C:extracellular region"/>
    <property type="evidence" value="ECO:0007669"/>
    <property type="project" value="UniProtKB-SubCell"/>
</dbReference>
<keyword evidence="3" id="KW-0732">Signal</keyword>
<protein>
    <recommendedName>
        <fullName evidence="5">SD-repeat containing protein B domain-containing protein</fullName>
    </recommendedName>
</protein>
<comment type="subcellular location">
    <subcellularLocation>
        <location evidence="1">Secreted</location>
    </subcellularLocation>
</comment>
<sequence>MAPRCFREASRKRRLPFSKNEEKPVTNRANTENPTSRLWRALAAFAFAFAAGSVFAQPATGTIIPNRATGTAQIGATPITAQSNTVLLVTSSPLLPNTFAALLTSNSTRSVAPGSLVSFPHTLTNIGATSDTYTVTATDSGGTFTLGGLAIYLDANGDGVADNATPLTGNVTLNQGESVRFVVSGTVPAGAPIASSGMVIVSVRSSGNVVVAPNIDQVTVYGTPGVADCALVTKMLSRERGLSPFAPVTVTLRYSSCDKARERVVMEDLLPSGMRYLPGTGRWSGLSGTALSDASGDRQGAGATQIAYDFTSGKVNATVFGIAAGTAGTVTFDVEIAPSLPIGTVVTNTAAYVFSDASGNPGNRQTTESPTYTVTGLVDLELKGETIASAAPGTTVTFNNLLTNRGSGTDRFDITLAGSNFPQGTTFALFQPDGVTPLADTDGNGTPDTGPVAANGTYRIVLRASIPATAPPGAYKVTKTARSALSPARSASDDDVVASLGKLCKTVLDPDNQSMIGRGQRVTYTHYVTNRGNCDENLTVALGYITNDQPGWTATVWVDNPVAGGQSIVGALDPTDTPIITGWTAMLVPGAKLRILVEVVAPPMDAKSAALRSANTKDTVATNATTLTLTANTSGALMVRDITVVDDKDGPPEPQNAIRNYTDGSYGVPTTSAVIGRAFYLRANAAACNTQPTVVDTRTVVITGPRGERQTAIATETGPNTGIFTVPALPVRDATVVADNGTLEGRVNDVFEVDLQGCGRTIATAVTLIESMSIVFDSATNLPVAGAKVMLVTATPTTCSKTEVASGITGPNGRFSFTASTAGWYCLEVAPPNGYSFASKVPWTQLVPGRNLNVNGLTSGGSYGTPFQVNDGMVVVDVPVDATAQDGLFVRKNASRLVAEMGEFIDYVVRVRNNTGNVLDRASVVLVDSLPAGFAYVKGTARRNGAALPDPVGGAGPRLVLDLGNMTRGQEIDIAYRVRLGPGAMQGDGVNRVQASYTAGGITTNSNIASVKVTVVGGVFSDRGFILGKVYLDCNANGVQDKGELGVAGVRLFLEDGTFILTDGEGKYSFYGIQNRTHVLKADKMTLPPGTSIAAIGARSLGDGGSRIVDLKAGELHRGDFALRGCEPAVIDEVKARAKALAESGDSLAALAGAQLATEARVLPDLKAQSAAGIVSTPTAPGGTAAPGLTDSAGASQQQSLPFNSVVEMPVPQRPTPAPQIDKPAAAQKPAAPLVDLEKLLPELDNTLAFVGLKDGDVLPRSQTVVRVKGAAGTTFVLSVNGTDVADNRVGKRAVLAEKNVQAWEYFGIDLKPGVNMLTLTMKDQFGNARGNATISIRAPGNLGKIVVVPPVGGGIADGRSAAKVLVKLFDDNDVPVTVRTAVTLEANRGQWTGADADINEPGFQVFVEGGQGEFALSAPLEPGPTLIFVSSGTLKVESRVDFLPELRNLIAAGVIEGVVNLRNINTRTLTPTRDADGFEQELRHLSKEFDDGKGQAGARAAFFLKGKIKGDILLTAAYDSDKDTKERLFRDIQPDEFYPVYGDSGVRGYDAQSTSKLYVRLDKGRSYLLWGDFTTQTVSEVRKLSNYNRSLTGIRQHYENDRVSVNAFASKDSTRQVIEELRANGTSGPYELSTRGALVNSEKVEIITRDRNQPSLIIETLPQSRFTDYEIDSLTGRILFRSPVSSVDKNLNPVFIRVTYEVDQGGEKFWVGGVEAQVKVTENIEVGASYAEDRNPEQPFKLAGANATVKLGENAYVIGELAQSQRGVDNVKGDAARIELKYDNKGLKANAFVARTDKGFDNPGSYLTQGRSESGGRVEWQARPGTQVRAEVLRSEDLTSNSVRDGALAAVTQEITDRMSVEVGVRHAREKGSISPYPVIDGQPTPVPMPDEVTTVRARLTGQVPFVEGVSVYGEAEVDVKDADRKILALGGEYMLPNRGRIYARHEFVSSITGPYGLNPSERQNTTAVGVDTEYMKDGRVFSEYRIRDAMSGGDAEAAIGLKNLWTLATGLRLGTSIERVHALSGTGQNENTALALALEYTANPLWKGTTRLELREATGADSLLFTVGLAAKLNANWTVLGRNAYSLQRNKATADAPATEREIERLQAGLAWRDTETNKWNALARVEHRMEGDSTRAGIALKTTTDIVSLHADWQPVRPFLVTGRLAAKWTNEKTAGITAKYRAQLIGGRATWEFAPKWDVALVTSVLFGETTASRQYGVGMELGYNVATNLWVSAGYNFFGYRDDALAGADYSAKGPYVRLRYKFDESSLEVLQ</sequence>
<dbReference type="InterPro" id="IPR033764">
    <property type="entry name" value="Sdr_B"/>
</dbReference>
<feature type="region of interest" description="Disordered" evidence="4">
    <location>
        <begin position="1177"/>
        <end position="1197"/>
    </location>
</feature>
<keyword evidence="2" id="KW-0964">Secreted</keyword>
<dbReference type="InterPro" id="IPR013783">
    <property type="entry name" value="Ig-like_fold"/>
</dbReference>
<dbReference type="EMBL" id="CP053073">
    <property type="protein sequence ID" value="QJR14861.1"/>
    <property type="molecule type" value="Genomic_DNA"/>
</dbReference>
<name>A0A6M4H5D4_9PROT</name>
<dbReference type="Proteomes" id="UP000503096">
    <property type="component" value="Chromosome"/>
</dbReference>
<organism evidence="6 7">
    <name type="scientific">Usitatibacter palustris</name>
    <dbReference type="NCBI Taxonomy" id="2732487"/>
    <lineage>
        <taxon>Bacteria</taxon>
        <taxon>Pseudomonadati</taxon>
        <taxon>Pseudomonadota</taxon>
        <taxon>Betaproteobacteria</taxon>
        <taxon>Nitrosomonadales</taxon>
        <taxon>Usitatibacteraceae</taxon>
        <taxon>Usitatibacter</taxon>
    </lineage>
</organism>
<dbReference type="Pfam" id="PF17210">
    <property type="entry name" value="SdrD_B"/>
    <property type="match status" value="1"/>
</dbReference>
<dbReference type="Gene3D" id="2.60.40.10">
    <property type="entry name" value="Immunoglobulins"/>
    <property type="match status" value="2"/>
</dbReference>
<evidence type="ECO:0000313" key="6">
    <source>
        <dbReference type="EMBL" id="QJR14861.1"/>
    </source>
</evidence>
<evidence type="ECO:0000313" key="7">
    <source>
        <dbReference type="Proteomes" id="UP000503096"/>
    </source>
</evidence>
<feature type="domain" description="SD-repeat containing protein B" evidence="5">
    <location>
        <begin position="1030"/>
        <end position="1082"/>
    </location>
</feature>
<evidence type="ECO:0000256" key="1">
    <source>
        <dbReference type="ARBA" id="ARBA00004613"/>
    </source>
</evidence>
<feature type="region of interest" description="Disordered" evidence="4">
    <location>
        <begin position="1"/>
        <end position="33"/>
    </location>
</feature>
<evidence type="ECO:0000259" key="5">
    <source>
        <dbReference type="Pfam" id="PF17210"/>
    </source>
</evidence>
<keyword evidence="7" id="KW-1185">Reference proteome</keyword>
<proteinExistence type="predicted"/>
<evidence type="ECO:0000256" key="2">
    <source>
        <dbReference type="ARBA" id="ARBA00022525"/>
    </source>
</evidence>
<dbReference type="KEGG" id="upl:DSM104440_01676"/>
<feature type="compositionally biased region" description="Low complexity" evidence="4">
    <location>
        <begin position="1177"/>
        <end position="1188"/>
    </location>
</feature>
<gene>
    <name evidence="6" type="ORF">DSM104440_01676</name>
</gene>